<dbReference type="PROSITE" id="PS00550">
    <property type="entry name" value="HEMERYTHRINS"/>
    <property type="match status" value="1"/>
</dbReference>
<dbReference type="InterPro" id="IPR047180">
    <property type="entry name" value="HoxX-like"/>
</dbReference>
<dbReference type="Gene3D" id="1.20.120.50">
    <property type="entry name" value="Hemerythrin-like"/>
    <property type="match status" value="1"/>
</dbReference>
<dbReference type="InterPro" id="IPR036477">
    <property type="entry name" value="Formyl_transf_N_sf"/>
</dbReference>
<feature type="domain" description="Formyl transferase N-terminal" evidence="4">
    <location>
        <begin position="37"/>
        <end position="132"/>
    </location>
</feature>
<dbReference type="Proteomes" id="UP000641152">
    <property type="component" value="Unassembled WGS sequence"/>
</dbReference>
<dbReference type="InterPro" id="IPR002376">
    <property type="entry name" value="Formyl_transf_N"/>
</dbReference>
<dbReference type="Pfam" id="PF00378">
    <property type="entry name" value="ECH_1"/>
    <property type="match status" value="1"/>
</dbReference>
<keyword evidence="8" id="KW-1185">Reference proteome</keyword>
<evidence type="ECO:0000256" key="1">
    <source>
        <dbReference type="ARBA" id="ARBA00010587"/>
    </source>
</evidence>
<evidence type="ECO:0000313" key="7">
    <source>
        <dbReference type="EMBL" id="MBD9361806.1"/>
    </source>
</evidence>
<dbReference type="InterPro" id="IPR012827">
    <property type="entry name" value="Hemerythrin_metal-bd"/>
</dbReference>
<comment type="similarity">
    <text evidence="1">Belongs to the hemerythrin family.</text>
</comment>
<evidence type="ECO:0000259" key="4">
    <source>
        <dbReference type="Pfam" id="PF00551"/>
    </source>
</evidence>
<sequence length="720" mass="81019">MRILLISTAFSGLTQRYYTELEDAGYTVSVELHLGNESKVLEGVKLFKPDLILCPFLTRRIPKAIYQHYKCLIVHPGIKGDRGPSSLDWAIQAGLKEWGVTLLQADDEMDAGAIWASKTFSLRAGTKSSLFNREVTIAAVECLWETLSYLEAIDFKPEPLDFSRPDVQGQLRPQMKQADRAINWKKHSTEQILRRIHAADGMPGVLDEIYGQAFYLFNAHRENQLSGKPGEIIAIANQAICRATIDGAVWIGHLKAKLPNGTGIKLPATLALQDLLPKPTNGLGGLFGKALKTIDIDYTKPGRQLPCQEVWYQLDGEAAYIHFAFHNGGMSTAQCQLLLSAYRHVATLDVKVIVLMGGEDCWSNGIHLNHIEAAANPAEESWQNINAIDDLIYQIITTMDKLTIAALAGGAGAGGAILAIAPDKVLARDGVIYNPHYKNMGELYGSEYWTYLLPKRVGLPMATQLTEERLPISAKKAWRIGLVDKVLDRQHVIFIAQVKQSVKSYLADPSALKLLLDEKAERRCADEAAKPLAVYRKFELTQMYANFYGNDLYHQARQGFVFKKCPSKTPVNIAKHRLVAPLKAPPPGSLLHFAWQESYALGDEKIDHQHKDFFVLAEKLLAAANKHDMNDALIDLYQHVKVHFGEEEAFMNQVGFHHYKSHVKEHNLMLEKLLEMDKKIQHDDWNAEEVMGFIDKWTQHILKSDMAFNQHWQEMYKFCV</sequence>
<evidence type="ECO:0000259" key="5">
    <source>
        <dbReference type="Pfam" id="PF01814"/>
    </source>
</evidence>
<keyword evidence="2" id="KW-0479">Metal-binding</keyword>
<keyword evidence="3" id="KW-0408">Iron</keyword>
<feature type="domain" description="Hemerythrin-like" evidence="5">
    <location>
        <begin position="603"/>
        <end position="706"/>
    </location>
</feature>
<evidence type="ECO:0000259" key="6">
    <source>
        <dbReference type="Pfam" id="PF02911"/>
    </source>
</evidence>
<dbReference type="Gene3D" id="3.90.226.10">
    <property type="entry name" value="2-enoyl-CoA Hydratase, Chain A, domain 1"/>
    <property type="match status" value="1"/>
</dbReference>
<dbReference type="InterPro" id="IPR005793">
    <property type="entry name" value="Formyl_trans_C"/>
</dbReference>
<dbReference type="Gene3D" id="3.40.50.12230">
    <property type="match status" value="1"/>
</dbReference>
<dbReference type="CDD" id="cd08701">
    <property type="entry name" value="FMT_C_HypX"/>
    <property type="match status" value="1"/>
</dbReference>
<dbReference type="InterPro" id="IPR035938">
    <property type="entry name" value="Hemerythrin-like_sf"/>
</dbReference>
<dbReference type="InterPro" id="IPR016131">
    <property type="entry name" value="Haemerythrin_Fe_BS"/>
</dbReference>
<dbReference type="InterPro" id="IPR012312">
    <property type="entry name" value="Hemerythrin-like"/>
</dbReference>
<accession>A0ABR9DG12</accession>
<reference evidence="7 8" key="1">
    <citation type="submission" date="2020-09" db="EMBL/GenBank/DDBJ databases">
        <title>Methylomonas albis sp. nov. and Methylomonas fluvii sp. nov.: Two cold-adapted methanotrophs from the River Elbe and an amended description of Methylovulum psychrotolerans strain Eb1.</title>
        <authorList>
            <person name="Bussmann I.K."/>
            <person name="Klings K.-W."/>
            <person name="Warnstedt J."/>
            <person name="Hoppert M."/>
            <person name="Saborowski A."/>
            <person name="Horn F."/>
            <person name="Liebner S."/>
        </authorList>
    </citation>
    <scope>NUCLEOTIDE SEQUENCE [LARGE SCALE GENOMIC DNA]</scope>
    <source>
        <strain evidence="7 8">EbB</strain>
    </source>
</reference>
<feature type="domain" description="Formyl transferase C-terminal" evidence="6">
    <location>
        <begin position="175"/>
        <end position="256"/>
    </location>
</feature>
<dbReference type="EMBL" id="JACXST010000002">
    <property type="protein sequence ID" value="MBD9361806.1"/>
    <property type="molecule type" value="Genomic_DNA"/>
</dbReference>
<dbReference type="Pfam" id="PF00551">
    <property type="entry name" value="Formyl_trans_N"/>
    <property type="match status" value="1"/>
</dbReference>
<dbReference type="InterPro" id="IPR029045">
    <property type="entry name" value="ClpP/crotonase-like_dom_sf"/>
</dbReference>
<dbReference type="SUPFAM" id="SSF52096">
    <property type="entry name" value="ClpP/crotonase"/>
    <property type="match status" value="1"/>
</dbReference>
<dbReference type="CDD" id="cd06558">
    <property type="entry name" value="crotonase-like"/>
    <property type="match status" value="1"/>
</dbReference>
<dbReference type="RefSeq" id="WP_192394576.1">
    <property type="nucleotide sequence ID" value="NZ_CAJHIU010000002.1"/>
</dbReference>
<evidence type="ECO:0000256" key="2">
    <source>
        <dbReference type="ARBA" id="ARBA00022723"/>
    </source>
</evidence>
<dbReference type="CDD" id="cd12107">
    <property type="entry name" value="Hemerythrin"/>
    <property type="match status" value="1"/>
</dbReference>
<dbReference type="PANTHER" id="PTHR43388">
    <property type="entry name" value="HYDROGENASE MATURATION FACTOR HOXX"/>
    <property type="match status" value="1"/>
</dbReference>
<evidence type="ECO:0000256" key="3">
    <source>
        <dbReference type="ARBA" id="ARBA00023004"/>
    </source>
</evidence>
<evidence type="ECO:0000313" key="8">
    <source>
        <dbReference type="Proteomes" id="UP000641152"/>
    </source>
</evidence>
<organism evidence="7 8">
    <name type="scientific">Methylomonas fluvii</name>
    <dbReference type="NCBI Taxonomy" id="1854564"/>
    <lineage>
        <taxon>Bacteria</taxon>
        <taxon>Pseudomonadati</taxon>
        <taxon>Pseudomonadota</taxon>
        <taxon>Gammaproteobacteria</taxon>
        <taxon>Methylococcales</taxon>
        <taxon>Methylococcaceae</taxon>
        <taxon>Methylomonas</taxon>
    </lineage>
</organism>
<dbReference type="PANTHER" id="PTHR43388:SF1">
    <property type="entry name" value="HYDROGENASE MATURATION FACTOR HOXX"/>
    <property type="match status" value="1"/>
</dbReference>
<dbReference type="SUPFAM" id="SSF53328">
    <property type="entry name" value="Formyltransferase"/>
    <property type="match status" value="1"/>
</dbReference>
<dbReference type="SUPFAM" id="SSF47188">
    <property type="entry name" value="Hemerythrin-like"/>
    <property type="match status" value="1"/>
</dbReference>
<dbReference type="NCBIfam" id="TIGR02481">
    <property type="entry name" value="hemeryth_dom"/>
    <property type="match status" value="1"/>
</dbReference>
<protein>
    <submittedName>
        <fullName evidence="7">Hydrogenase maturation protein</fullName>
    </submittedName>
</protein>
<comment type="caution">
    <text evidence="7">The sequence shown here is derived from an EMBL/GenBank/DDBJ whole genome shotgun (WGS) entry which is preliminary data.</text>
</comment>
<dbReference type="SUPFAM" id="SSF50486">
    <property type="entry name" value="FMT C-terminal domain-like"/>
    <property type="match status" value="1"/>
</dbReference>
<gene>
    <name evidence="7" type="ORF">EBB_15010</name>
</gene>
<name>A0ABR9DG12_9GAMM</name>
<dbReference type="InterPro" id="IPR001753">
    <property type="entry name" value="Enoyl-CoA_hydra/iso"/>
</dbReference>
<dbReference type="CDD" id="cd08650">
    <property type="entry name" value="FMT_core_HypX_N"/>
    <property type="match status" value="1"/>
</dbReference>
<dbReference type="InterPro" id="IPR011034">
    <property type="entry name" value="Formyl_transferase-like_C_sf"/>
</dbReference>
<dbReference type="Pfam" id="PF01814">
    <property type="entry name" value="Hemerythrin"/>
    <property type="match status" value="1"/>
</dbReference>
<proteinExistence type="inferred from homology"/>
<dbReference type="Pfam" id="PF02911">
    <property type="entry name" value="Formyl_trans_C"/>
    <property type="match status" value="1"/>
</dbReference>